<evidence type="ECO:0000313" key="2">
    <source>
        <dbReference type="Proteomes" id="UP001374579"/>
    </source>
</evidence>
<dbReference type="AlphaFoldDB" id="A0AAN9BNH8"/>
<dbReference type="Proteomes" id="UP001374579">
    <property type="component" value="Unassembled WGS sequence"/>
</dbReference>
<dbReference type="Gene3D" id="3.30.420.10">
    <property type="entry name" value="Ribonuclease H-like superfamily/Ribonuclease H"/>
    <property type="match status" value="1"/>
</dbReference>
<sequence length="66" mass="7700">MNPIEHLWEILQRELNAFQPRPTTAPQLEQAIRQIWTTINMATVNRLVRSMRCQALVNANGGHTRY</sequence>
<comment type="caution">
    <text evidence="1">The sequence shown here is derived from an EMBL/GenBank/DDBJ whole genome shotgun (WGS) entry which is preliminary data.</text>
</comment>
<name>A0AAN9BNH8_9CAEN</name>
<organism evidence="1 2">
    <name type="scientific">Littorina saxatilis</name>
    <dbReference type="NCBI Taxonomy" id="31220"/>
    <lineage>
        <taxon>Eukaryota</taxon>
        <taxon>Metazoa</taxon>
        <taxon>Spiralia</taxon>
        <taxon>Lophotrochozoa</taxon>
        <taxon>Mollusca</taxon>
        <taxon>Gastropoda</taxon>
        <taxon>Caenogastropoda</taxon>
        <taxon>Littorinimorpha</taxon>
        <taxon>Littorinoidea</taxon>
        <taxon>Littorinidae</taxon>
        <taxon>Littorina</taxon>
    </lineage>
</organism>
<keyword evidence="2" id="KW-1185">Reference proteome</keyword>
<reference evidence="1 2" key="1">
    <citation type="submission" date="2024-02" db="EMBL/GenBank/DDBJ databases">
        <title>Chromosome-scale genome assembly of the rough periwinkle Littorina saxatilis.</title>
        <authorList>
            <person name="De Jode A."/>
            <person name="Faria R."/>
            <person name="Formenti G."/>
            <person name="Sims Y."/>
            <person name="Smith T.P."/>
            <person name="Tracey A."/>
            <person name="Wood J.M.D."/>
            <person name="Zagrodzka Z.B."/>
            <person name="Johannesson K."/>
            <person name="Butlin R.K."/>
            <person name="Leder E.H."/>
        </authorList>
    </citation>
    <scope>NUCLEOTIDE SEQUENCE [LARGE SCALE GENOMIC DNA]</scope>
    <source>
        <strain evidence="1">Snail1</strain>
        <tissue evidence="1">Muscle</tissue>
    </source>
</reference>
<proteinExistence type="predicted"/>
<dbReference type="EMBL" id="JBAMIC010000004">
    <property type="protein sequence ID" value="KAK7108433.1"/>
    <property type="molecule type" value="Genomic_DNA"/>
</dbReference>
<protein>
    <submittedName>
        <fullName evidence="1">Uncharacterized protein</fullName>
    </submittedName>
</protein>
<dbReference type="InterPro" id="IPR036397">
    <property type="entry name" value="RNaseH_sf"/>
</dbReference>
<dbReference type="GO" id="GO:0003676">
    <property type="term" value="F:nucleic acid binding"/>
    <property type="evidence" value="ECO:0007669"/>
    <property type="project" value="InterPro"/>
</dbReference>
<evidence type="ECO:0000313" key="1">
    <source>
        <dbReference type="EMBL" id="KAK7108433.1"/>
    </source>
</evidence>
<gene>
    <name evidence="1" type="ORF">V1264_016175</name>
</gene>
<accession>A0AAN9BNH8</accession>